<evidence type="ECO:0000259" key="1">
    <source>
        <dbReference type="Pfam" id="PF07883"/>
    </source>
</evidence>
<reference evidence="2 3" key="1">
    <citation type="journal article" date="2020" name="Microorganisms">
        <title>Osmotic Adaptation and Compatible Solute Biosynthesis of Phototrophic Bacteria as Revealed from Genome Analyses.</title>
        <authorList>
            <person name="Imhoff J.F."/>
            <person name="Rahn T."/>
            <person name="Kunzel S."/>
            <person name="Keller A."/>
            <person name="Neulinger S.C."/>
        </authorList>
    </citation>
    <scope>NUCLEOTIDE SEQUENCE [LARGE SCALE GENOMIC DNA]</scope>
    <source>
        <strain evidence="2 3">DSM 15382</strain>
    </source>
</reference>
<dbReference type="EMBL" id="NRSG01000016">
    <property type="protein sequence ID" value="MBK1657390.1"/>
    <property type="molecule type" value="Genomic_DNA"/>
</dbReference>
<dbReference type="PANTHER" id="PTHR43346:SF1">
    <property type="entry name" value="QUERCETIN 2,3-DIOXYGENASE-RELATED"/>
    <property type="match status" value="1"/>
</dbReference>
<evidence type="ECO:0000313" key="2">
    <source>
        <dbReference type="EMBL" id="MBK1657390.1"/>
    </source>
</evidence>
<protein>
    <submittedName>
        <fullName evidence="2">Cupin</fullName>
    </submittedName>
</protein>
<dbReference type="Pfam" id="PF07883">
    <property type="entry name" value="Cupin_2"/>
    <property type="match status" value="1"/>
</dbReference>
<dbReference type="InterPro" id="IPR052538">
    <property type="entry name" value="Flavonoid_dioxygenase-like"/>
</dbReference>
<dbReference type="RefSeq" id="WP_133218958.1">
    <property type="nucleotide sequence ID" value="NZ_NRSG01000016.1"/>
</dbReference>
<dbReference type="CDD" id="cd06987">
    <property type="entry name" value="cupin_MAE_RS03005"/>
    <property type="match status" value="1"/>
</dbReference>
<comment type="caution">
    <text evidence="2">The sequence shown here is derived from an EMBL/GenBank/DDBJ whole genome shotgun (WGS) entry which is preliminary data.</text>
</comment>
<dbReference type="InterPro" id="IPR013096">
    <property type="entry name" value="Cupin_2"/>
</dbReference>
<evidence type="ECO:0000313" key="3">
    <source>
        <dbReference type="Proteomes" id="UP000697995"/>
    </source>
</evidence>
<keyword evidence="3" id="KW-1185">Reference proteome</keyword>
<gene>
    <name evidence="2" type="ORF">CKO45_03990</name>
</gene>
<name>A0ABS1CSF5_9PROT</name>
<organism evidence="2 3">
    <name type="scientific">Paracraurococcus ruber</name>
    <dbReference type="NCBI Taxonomy" id="77675"/>
    <lineage>
        <taxon>Bacteria</taxon>
        <taxon>Pseudomonadati</taxon>
        <taxon>Pseudomonadota</taxon>
        <taxon>Alphaproteobacteria</taxon>
        <taxon>Acetobacterales</taxon>
        <taxon>Roseomonadaceae</taxon>
        <taxon>Paracraurococcus</taxon>
    </lineage>
</organism>
<feature type="domain" description="Cupin type-2" evidence="1">
    <location>
        <begin position="44"/>
        <end position="110"/>
    </location>
</feature>
<dbReference type="Gene3D" id="2.60.120.10">
    <property type="entry name" value="Jelly Rolls"/>
    <property type="match status" value="1"/>
</dbReference>
<dbReference type="SUPFAM" id="SSF51182">
    <property type="entry name" value="RmlC-like cupins"/>
    <property type="match status" value="1"/>
</dbReference>
<proteinExistence type="predicted"/>
<sequence length="143" mass="15045">MMTAPVIGKRAAELQGFRIAPGDSNYFACLLDPLADGVSFTLVVEIFEPGGKTPPNTHQAAEEAFFVLRGHGVARADGREVPIGPGDCFVLRPGTEHVVENSGPGKLYCLTLMAPNEGFAELIRRGTPVDLAPDDIAVLTGAA</sequence>
<dbReference type="Proteomes" id="UP000697995">
    <property type="component" value="Unassembled WGS sequence"/>
</dbReference>
<dbReference type="PANTHER" id="PTHR43346">
    <property type="entry name" value="LIGAND BINDING DOMAIN PROTEIN, PUTATIVE (AFU_ORTHOLOGUE AFUA_6G14370)-RELATED"/>
    <property type="match status" value="1"/>
</dbReference>
<accession>A0ABS1CSF5</accession>
<dbReference type="InterPro" id="IPR014710">
    <property type="entry name" value="RmlC-like_jellyroll"/>
</dbReference>
<dbReference type="InterPro" id="IPR011051">
    <property type="entry name" value="RmlC_Cupin_sf"/>
</dbReference>